<accession>A0ABS2PHX8</accession>
<comment type="cofactor">
    <cofactor evidence="4">
        <name>Zn(2+)</name>
        <dbReference type="ChEBI" id="CHEBI:29105"/>
    </cofactor>
    <text evidence="4">Binds 1 zinc ion.</text>
</comment>
<comment type="caution">
    <text evidence="6">The sequence shown here is derived from an EMBL/GenBank/DDBJ whole genome shotgun (WGS) entry which is preliminary data.</text>
</comment>
<evidence type="ECO:0000256" key="1">
    <source>
        <dbReference type="ARBA" id="ARBA00022490"/>
    </source>
</evidence>
<dbReference type="RefSeq" id="WP_204699230.1">
    <property type="nucleotide sequence ID" value="NZ_JAFBEC010000012.1"/>
</dbReference>
<evidence type="ECO:0000259" key="5">
    <source>
        <dbReference type="SMART" id="SM00731"/>
    </source>
</evidence>
<protein>
    <recommendedName>
        <fullName evidence="4">Protein SprT-like</fullName>
    </recommendedName>
</protein>
<feature type="domain" description="SprT-like" evidence="5">
    <location>
        <begin position="4"/>
        <end position="149"/>
    </location>
</feature>
<dbReference type="Pfam" id="PF17283">
    <property type="entry name" value="Zn_ribbon_SprT"/>
    <property type="match status" value="1"/>
</dbReference>
<proteinExistence type="inferred from homology"/>
<dbReference type="EMBL" id="JAFBEC010000012">
    <property type="protein sequence ID" value="MBM7634438.1"/>
    <property type="molecule type" value="Genomic_DNA"/>
</dbReference>
<keyword evidence="7" id="KW-1185">Reference proteome</keyword>
<keyword evidence="1 4" id="KW-0963">Cytoplasm</keyword>
<keyword evidence="3 4" id="KW-0862">Zinc</keyword>
<evidence type="ECO:0000256" key="3">
    <source>
        <dbReference type="ARBA" id="ARBA00022833"/>
    </source>
</evidence>
<comment type="similarity">
    <text evidence="4">Belongs to the SprT family.</text>
</comment>
<name>A0ABS2PHX8_9BACL</name>
<comment type="subcellular location">
    <subcellularLocation>
        <location evidence="4">Cytoplasm</location>
    </subcellularLocation>
</comment>
<organism evidence="6 7">
    <name type="scientific">Geomicrobium sediminis</name>
    <dbReference type="NCBI Taxonomy" id="1347788"/>
    <lineage>
        <taxon>Bacteria</taxon>
        <taxon>Bacillati</taxon>
        <taxon>Bacillota</taxon>
        <taxon>Bacilli</taxon>
        <taxon>Bacillales</taxon>
        <taxon>Geomicrobium</taxon>
    </lineage>
</organism>
<keyword evidence="2 4" id="KW-0479">Metal-binding</keyword>
<evidence type="ECO:0000256" key="2">
    <source>
        <dbReference type="ARBA" id="ARBA00022723"/>
    </source>
</evidence>
<dbReference type="NCBIfam" id="NF003339">
    <property type="entry name" value="PRK04351.1"/>
    <property type="match status" value="1"/>
</dbReference>
<evidence type="ECO:0000313" key="6">
    <source>
        <dbReference type="EMBL" id="MBM7634438.1"/>
    </source>
</evidence>
<dbReference type="InterPro" id="IPR035240">
    <property type="entry name" value="SprT_Zn_ribbon"/>
</dbReference>
<reference evidence="6 7" key="1">
    <citation type="submission" date="2021-01" db="EMBL/GenBank/DDBJ databases">
        <title>Genomic Encyclopedia of Type Strains, Phase IV (KMG-IV): sequencing the most valuable type-strain genomes for metagenomic binning, comparative biology and taxonomic classification.</title>
        <authorList>
            <person name="Goeker M."/>
        </authorList>
    </citation>
    <scope>NUCLEOTIDE SEQUENCE [LARGE SCALE GENOMIC DNA]</scope>
    <source>
        <strain evidence="6 7">DSM 25540</strain>
    </source>
</reference>
<feature type="binding site" evidence="4">
    <location>
        <position position="71"/>
    </location>
    <ligand>
        <name>Zn(2+)</name>
        <dbReference type="ChEBI" id="CHEBI:29105"/>
    </ligand>
</feature>
<dbReference type="Pfam" id="PF10263">
    <property type="entry name" value="SprT-like"/>
    <property type="match status" value="1"/>
</dbReference>
<dbReference type="InterPro" id="IPR023524">
    <property type="entry name" value="Uncharacterised_SprT-like"/>
</dbReference>
<feature type="binding site" evidence="4">
    <location>
        <position position="67"/>
    </location>
    <ligand>
        <name>Zn(2+)</name>
        <dbReference type="ChEBI" id="CHEBI:29105"/>
    </ligand>
</feature>
<dbReference type="HAMAP" id="MF_00745">
    <property type="entry name" value="SprT_like"/>
    <property type="match status" value="1"/>
</dbReference>
<dbReference type="Proteomes" id="UP000741863">
    <property type="component" value="Unassembled WGS sequence"/>
</dbReference>
<dbReference type="SMART" id="SM00731">
    <property type="entry name" value="SprT"/>
    <property type="match status" value="1"/>
</dbReference>
<dbReference type="InterPro" id="IPR006640">
    <property type="entry name" value="SprT-like_domain"/>
</dbReference>
<gene>
    <name evidence="6" type="ORF">JOD17_003544</name>
</gene>
<dbReference type="Gene3D" id="3.30.2010.10">
    <property type="entry name" value="Metalloproteases ('zincins'), catalytic domain"/>
    <property type="match status" value="1"/>
</dbReference>
<feature type="active site" evidence="4">
    <location>
        <position position="68"/>
    </location>
</feature>
<evidence type="ECO:0000256" key="4">
    <source>
        <dbReference type="HAMAP-Rule" id="MF_00745"/>
    </source>
</evidence>
<evidence type="ECO:0000313" key="7">
    <source>
        <dbReference type="Proteomes" id="UP000741863"/>
    </source>
</evidence>
<sequence>MTNEELQQWTERLSKDRFYKPFRHTITFNRRLRTTGGRYLLHTHNIEMNPKQLEHFGIEEFEKIILHELCHYHLHIEGKGYQHKDASFKQLLNEVGGSRYCNLVPGTYKPLVYKYFYQCVKCNQTYRRKRQMDVNRYVCGRCKGKLKKVNENR</sequence>